<evidence type="ECO:0000256" key="4">
    <source>
        <dbReference type="ARBA" id="ARBA00023239"/>
    </source>
</evidence>
<dbReference type="GO" id="GO:0004794">
    <property type="term" value="F:threonine deaminase activity"/>
    <property type="evidence" value="ECO:0007669"/>
    <property type="project" value="TreeGrafter"/>
</dbReference>
<comment type="pathway">
    <text evidence="5">Amino-acid biosynthesis.</text>
</comment>
<dbReference type="PROSITE" id="PS51672">
    <property type="entry name" value="ACT_LIKE"/>
    <property type="match status" value="1"/>
</dbReference>
<dbReference type="Pfam" id="PF00585">
    <property type="entry name" value="Thr_dehydrat_C"/>
    <property type="match status" value="1"/>
</dbReference>
<dbReference type="PANTHER" id="PTHR48078">
    <property type="entry name" value="THREONINE DEHYDRATASE, MITOCHONDRIAL-RELATED"/>
    <property type="match status" value="1"/>
</dbReference>
<dbReference type="GO" id="GO:0006565">
    <property type="term" value="P:L-serine catabolic process"/>
    <property type="evidence" value="ECO:0007669"/>
    <property type="project" value="TreeGrafter"/>
</dbReference>
<keyword evidence="2" id="KW-0028">Amino-acid biosynthesis</keyword>
<evidence type="ECO:0000256" key="2">
    <source>
        <dbReference type="ARBA" id="ARBA00022605"/>
    </source>
</evidence>
<dbReference type="Gene3D" id="3.40.1020.10">
    <property type="entry name" value="Biosynthetic Threonine Deaminase, Domain 3"/>
    <property type="match status" value="1"/>
</dbReference>
<comment type="cofactor">
    <cofactor evidence="1">
        <name>pyridoxal 5'-phosphate</name>
        <dbReference type="ChEBI" id="CHEBI:597326"/>
    </cofactor>
</comment>
<comment type="caution">
    <text evidence="7">The sequence shown here is derived from an EMBL/GenBank/DDBJ whole genome shotgun (WGS) entry which is preliminary data.</text>
</comment>
<evidence type="ECO:0000259" key="6">
    <source>
        <dbReference type="PROSITE" id="PS51672"/>
    </source>
</evidence>
<dbReference type="GO" id="GO:0003941">
    <property type="term" value="F:L-serine ammonia-lyase activity"/>
    <property type="evidence" value="ECO:0007669"/>
    <property type="project" value="TreeGrafter"/>
</dbReference>
<dbReference type="InterPro" id="IPR045865">
    <property type="entry name" value="ACT-like_dom_sf"/>
</dbReference>
<dbReference type="PANTHER" id="PTHR48078:SF11">
    <property type="entry name" value="THREONINE DEHYDRATASE, MITOCHONDRIAL"/>
    <property type="match status" value="1"/>
</dbReference>
<evidence type="ECO:0000256" key="5">
    <source>
        <dbReference type="ARBA" id="ARBA00029440"/>
    </source>
</evidence>
<accession>A0A835LEI8</accession>
<organism evidence="7 8">
    <name type="scientific">Coptis chinensis</name>
    <dbReference type="NCBI Taxonomy" id="261450"/>
    <lineage>
        <taxon>Eukaryota</taxon>
        <taxon>Viridiplantae</taxon>
        <taxon>Streptophyta</taxon>
        <taxon>Embryophyta</taxon>
        <taxon>Tracheophyta</taxon>
        <taxon>Spermatophyta</taxon>
        <taxon>Magnoliopsida</taxon>
        <taxon>Ranunculales</taxon>
        <taxon>Ranunculaceae</taxon>
        <taxon>Coptidoideae</taxon>
        <taxon>Coptis</taxon>
    </lineage>
</organism>
<proteinExistence type="predicted"/>
<gene>
    <name evidence="7" type="ORF">IFM89_006061</name>
</gene>
<dbReference type="CDD" id="cd04907">
    <property type="entry name" value="ACT_ThrD-I_2"/>
    <property type="match status" value="1"/>
</dbReference>
<evidence type="ECO:0000256" key="3">
    <source>
        <dbReference type="ARBA" id="ARBA00022898"/>
    </source>
</evidence>
<reference evidence="7 8" key="1">
    <citation type="submission" date="2020-10" db="EMBL/GenBank/DDBJ databases">
        <title>The Coptis chinensis genome and diversification of protoberbering-type alkaloids.</title>
        <authorList>
            <person name="Wang B."/>
            <person name="Shu S."/>
            <person name="Song C."/>
            <person name="Liu Y."/>
        </authorList>
    </citation>
    <scope>NUCLEOTIDE SEQUENCE [LARGE SCALE GENOMIC DNA]</scope>
    <source>
        <strain evidence="7">HL-2020</strain>
        <tissue evidence="7">Leaf</tissue>
    </source>
</reference>
<dbReference type="InterPro" id="IPR038110">
    <property type="entry name" value="TD_ACT-like_sf"/>
</dbReference>
<name>A0A835LEI8_9MAGN</name>
<dbReference type="EMBL" id="JADFTS010000008">
    <property type="protein sequence ID" value="KAF9591715.1"/>
    <property type="molecule type" value="Genomic_DNA"/>
</dbReference>
<feature type="domain" description="ACT-like" evidence="6">
    <location>
        <begin position="27"/>
        <end position="98"/>
    </location>
</feature>
<dbReference type="OrthoDB" id="4418812at2759"/>
<evidence type="ECO:0000313" key="7">
    <source>
        <dbReference type="EMBL" id="KAF9591715.1"/>
    </source>
</evidence>
<keyword evidence="3" id="KW-0663">Pyridoxal phosphate</keyword>
<evidence type="ECO:0000313" key="8">
    <source>
        <dbReference type="Proteomes" id="UP000631114"/>
    </source>
</evidence>
<dbReference type="GO" id="GO:0006567">
    <property type="term" value="P:L-threonine catabolic process"/>
    <property type="evidence" value="ECO:0007669"/>
    <property type="project" value="TreeGrafter"/>
</dbReference>
<dbReference type="Proteomes" id="UP000631114">
    <property type="component" value="Unassembled WGS sequence"/>
</dbReference>
<keyword evidence="8" id="KW-1185">Reference proteome</keyword>
<dbReference type="InterPro" id="IPR050147">
    <property type="entry name" value="Ser/Thr_Dehydratase"/>
</dbReference>
<dbReference type="AlphaFoldDB" id="A0A835LEI8"/>
<evidence type="ECO:0000256" key="1">
    <source>
        <dbReference type="ARBA" id="ARBA00001933"/>
    </source>
</evidence>
<keyword evidence="4" id="KW-0456">Lyase</keyword>
<dbReference type="GO" id="GO:0009097">
    <property type="term" value="P:isoleucine biosynthetic process"/>
    <property type="evidence" value="ECO:0007669"/>
    <property type="project" value="TreeGrafter"/>
</dbReference>
<dbReference type="SUPFAM" id="SSF55021">
    <property type="entry name" value="ACT-like"/>
    <property type="match status" value="1"/>
</dbReference>
<protein>
    <recommendedName>
        <fullName evidence="6">ACT-like domain-containing protein</fullName>
    </recommendedName>
</protein>
<dbReference type="InterPro" id="IPR001721">
    <property type="entry name" value="TD_ACT-like"/>
</dbReference>
<sequence>MFSITVPHSKCILMIGSGRSMLPRDERLFRFVFPERPGALMKFLDAFSPRWNISLFHYRAQGETGANVLVGMQVLDSELDEFHSCANCLGFDYTDETYNPGRDLLMM</sequence>